<keyword evidence="3" id="KW-1185">Reference proteome</keyword>
<dbReference type="AlphaFoldDB" id="A0A0R3PT64"/>
<feature type="region of interest" description="Disordered" evidence="1">
    <location>
        <begin position="46"/>
        <end position="80"/>
    </location>
</feature>
<gene>
    <name evidence="2" type="ORF">ACOC_LOCUS8929</name>
</gene>
<protein>
    <submittedName>
        <fullName evidence="4">C2H2-type domain-containing protein</fullName>
    </submittedName>
</protein>
<feature type="compositionally biased region" description="Polar residues" evidence="1">
    <location>
        <begin position="58"/>
        <end position="80"/>
    </location>
</feature>
<name>A0A0R3PT64_ANGCS</name>
<reference evidence="2 3" key="2">
    <citation type="submission" date="2018-11" db="EMBL/GenBank/DDBJ databases">
        <authorList>
            <consortium name="Pathogen Informatics"/>
        </authorList>
    </citation>
    <scope>NUCLEOTIDE SEQUENCE [LARGE SCALE GENOMIC DNA]</scope>
    <source>
        <strain evidence="2 3">Costa Rica</strain>
    </source>
</reference>
<dbReference type="WBParaSite" id="ACOC_0000892801-mRNA-1">
    <property type="protein sequence ID" value="ACOC_0000892801-mRNA-1"/>
    <property type="gene ID" value="ACOC_0000892801"/>
</dbReference>
<proteinExistence type="predicted"/>
<accession>A0A0R3PT64</accession>
<dbReference type="OrthoDB" id="3437960at2759"/>
<evidence type="ECO:0000313" key="3">
    <source>
        <dbReference type="Proteomes" id="UP000267027"/>
    </source>
</evidence>
<organism evidence="4">
    <name type="scientific">Angiostrongylus costaricensis</name>
    <name type="common">Nematode worm</name>
    <dbReference type="NCBI Taxonomy" id="334426"/>
    <lineage>
        <taxon>Eukaryota</taxon>
        <taxon>Metazoa</taxon>
        <taxon>Ecdysozoa</taxon>
        <taxon>Nematoda</taxon>
        <taxon>Chromadorea</taxon>
        <taxon>Rhabditida</taxon>
        <taxon>Rhabditina</taxon>
        <taxon>Rhabditomorpha</taxon>
        <taxon>Strongyloidea</taxon>
        <taxon>Metastrongylidae</taxon>
        <taxon>Angiostrongylus</taxon>
    </lineage>
</organism>
<evidence type="ECO:0000313" key="2">
    <source>
        <dbReference type="EMBL" id="VDM60514.1"/>
    </source>
</evidence>
<dbReference type="Proteomes" id="UP000267027">
    <property type="component" value="Unassembled WGS sequence"/>
</dbReference>
<evidence type="ECO:0000313" key="4">
    <source>
        <dbReference type="WBParaSite" id="ACOC_0000892801-mRNA-1"/>
    </source>
</evidence>
<sequence length="336" mass="38408">MPTPLMSSSNYSPCSLCYNSNGGLRKLSSAFTSRSASFLFDSSSESDMSKHLLPSKRASGSTPLAGTGFPSLSSSSGTPTMRNAVHRYKKKYCFVCKAELKKTKKRGQEPKRHILQHHLLRPLFQCPHCTYSSSYNKAGVIGHMRRRHHDESGQFISRVSEFSHELGEWYELCFGNGGTSTKLDVETLRYVEKNVTKNENKENKENIAKYERKDNNQQFISYGQQCLTPLPVITSEAPKHETISENTVALTPIVETPLQAPPKKRRIGFMIEDLLKHFFYSLRFLGFKIFPDLREYRIHATVTHRGYITKRGSERYHIPPVIVFISNLMSWVTFHE</sequence>
<reference evidence="4" key="1">
    <citation type="submission" date="2017-02" db="UniProtKB">
        <authorList>
            <consortium name="WormBaseParasite"/>
        </authorList>
    </citation>
    <scope>IDENTIFICATION</scope>
</reference>
<evidence type="ECO:0000256" key="1">
    <source>
        <dbReference type="SAM" id="MobiDB-lite"/>
    </source>
</evidence>
<dbReference type="EMBL" id="UYYA01004225">
    <property type="protein sequence ID" value="VDM60514.1"/>
    <property type="molecule type" value="Genomic_DNA"/>
</dbReference>
<dbReference type="STRING" id="334426.A0A0R3PT64"/>